<dbReference type="EMBL" id="KI912114">
    <property type="protein sequence ID" value="ETS79434.1"/>
    <property type="molecule type" value="Genomic_DNA"/>
</dbReference>
<dbReference type="RefSeq" id="XP_007836059.1">
    <property type="nucleotide sequence ID" value="XM_007837868.1"/>
</dbReference>
<evidence type="ECO:0000313" key="7">
    <source>
        <dbReference type="Proteomes" id="UP000030651"/>
    </source>
</evidence>
<dbReference type="PRINTS" id="PR00081">
    <property type="entry name" value="GDHRDH"/>
</dbReference>
<dbReference type="CDD" id="cd05374">
    <property type="entry name" value="17beta-HSD-like_SDR_c"/>
    <property type="match status" value="1"/>
</dbReference>
<dbReference type="OrthoDB" id="1933717at2759"/>
<dbReference type="InterPro" id="IPR057326">
    <property type="entry name" value="KR_dom"/>
</dbReference>
<dbReference type="InterPro" id="IPR051911">
    <property type="entry name" value="SDR_oxidoreductase"/>
</dbReference>
<evidence type="ECO:0000259" key="5">
    <source>
        <dbReference type="SMART" id="SM00822"/>
    </source>
</evidence>
<dbReference type="PRINTS" id="PR00080">
    <property type="entry name" value="SDRFAMILY"/>
</dbReference>
<dbReference type="Proteomes" id="UP000030651">
    <property type="component" value="Unassembled WGS sequence"/>
</dbReference>
<dbReference type="AlphaFoldDB" id="W3X082"/>
<reference evidence="7" key="1">
    <citation type="journal article" date="2015" name="BMC Genomics">
        <title>Genomic and transcriptomic analysis of the endophytic fungus Pestalotiopsis fici reveals its lifestyle and high potential for synthesis of natural products.</title>
        <authorList>
            <person name="Wang X."/>
            <person name="Zhang X."/>
            <person name="Liu L."/>
            <person name="Xiang M."/>
            <person name="Wang W."/>
            <person name="Sun X."/>
            <person name="Che Y."/>
            <person name="Guo L."/>
            <person name="Liu G."/>
            <person name="Guo L."/>
            <person name="Wang C."/>
            <person name="Yin W.B."/>
            <person name="Stadler M."/>
            <person name="Zhang X."/>
            <person name="Liu X."/>
        </authorList>
    </citation>
    <scope>NUCLEOTIDE SEQUENCE [LARGE SCALE GENOMIC DNA]</scope>
    <source>
        <strain evidence="7">W106-1 / CGMCC3.15140</strain>
    </source>
</reference>
<dbReference type="SMART" id="SM00822">
    <property type="entry name" value="PKS_KR"/>
    <property type="match status" value="1"/>
</dbReference>
<dbReference type="eggNOG" id="KOG1205">
    <property type="taxonomic scope" value="Eukaryota"/>
</dbReference>
<gene>
    <name evidence="6" type="ORF">PFICI_09287</name>
</gene>
<dbReference type="InterPro" id="IPR036291">
    <property type="entry name" value="NAD(P)-bd_dom_sf"/>
</dbReference>
<comment type="similarity">
    <text evidence="1 4">Belongs to the short-chain dehydrogenases/reductases (SDR) family.</text>
</comment>
<dbReference type="HOGENOM" id="CLU_010194_2_9_1"/>
<dbReference type="InParanoid" id="W3X082"/>
<dbReference type="PROSITE" id="PS00061">
    <property type="entry name" value="ADH_SHORT"/>
    <property type="match status" value="1"/>
</dbReference>
<evidence type="ECO:0000256" key="4">
    <source>
        <dbReference type="RuleBase" id="RU000363"/>
    </source>
</evidence>
<evidence type="ECO:0000256" key="3">
    <source>
        <dbReference type="ARBA" id="ARBA00023002"/>
    </source>
</evidence>
<dbReference type="PANTHER" id="PTHR43976">
    <property type="entry name" value="SHORT CHAIN DEHYDROGENASE"/>
    <property type="match status" value="1"/>
</dbReference>
<evidence type="ECO:0000313" key="6">
    <source>
        <dbReference type="EMBL" id="ETS79434.1"/>
    </source>
</evidence>
<dbReference type="Pfam" id="PF00106">
    <property type="entry name" value="adh_short"/>
    <property type="match status" value="1"/>
</dbReference>
<dbReference type="GO" id="GO:0016491">
    <property type="term" value="F:oxidoreductase activity"/>
    <property type="evidence" value="ECO:0007669"/>
    <property type="project" value="UniProtKB-KW"/>
</dbReference>
<sequence length="288" mass="29916">MSTSSVWLITGATSGIGLDLAKAALAAGHTVIAGCRDTSKIATVAAELEQRGVTWLTLDVGADDVVEAKIQECIAKFGRIDVLVNNAGYGVMGAIEDISISQVTAQFNVNLLGPLRTIQAVLPSMRDRRSGTIVNISSTNGITSMPGLGVYGASKFALEGLTEGLQMEVAPFGIRVLLVEPGMVATRLADPKGSGTIVPLSEPYRDSLVDQTMQGILGAYAAGMGASAEKTALRIVEAVDGTGLLEGRQDSVKLRLPLGADAAETFQKKGAEFSGLYSDLKDVSESIG</sequence>
<evidence type="ECO:0000256" key="1">
    <source>
        <dbReference type="ARBA" id="ARBA00006484"/>
    </source>
</evidence>
<dbReference type="PANTHER" id="PTHR43976:SF16">
    <property type="entry name" value="SHORT-CHAIN DEHYDROGENASE_REDUCTASE FAMILY PROTEIN"/>
    <property type="match status" value="1"/>
</dbReference>
<dbReference type="OMA" id="CWPLAKK"/>
<feature type="domain" description="Ketoreductase" evidence="5">
    <location>
        <begin position="5"/>
        <end position="182"/>
    </location>
</feature>
<accession>W3X082</accession>
<name>W3X082_PESFW</name>
<dbReference type="SUPFAM" id="SSF51735">
    <property type="entry name" value="NAD(P)-binding Rossmann-fold domains"/>
    <property type="match status" value="1"/>
</dbReference>
<dbReference type="InterPro" id="IPR020904">
    <property type="entry name" value="Sc_DH/Rdtase_CS"/>
</dbReference>
<keyword evidence="2" id="KW-0521">NADP</keyword>
<dbReference type="Gene3D" id="3.40.50.720">
    <property type="entry name" value="NAD(P)-binding Rossmann-like Domain"/>
    <property type="match status" value="1"/>
</dbReference>
<dbReference type="InterPro" id="IPR002347">
    <property type="entry name" value="SDR_fam"/>
</dbReference>
<dbReference type="GeneID" id="19274300"/>
<proteinExistence type="inferred from homology"/>
<keyword evidence="3" id="KW-0560">Oxidoreductase</keyword>
<dbReference type="KEGG" id="pfy:PFICI_09287"/>
<keyword evidence="7" id="KW-1185">Reference proteome</keyword>
<protein>
    <recommendedName>
        <fullName evidence="5">Ketoreductase domain-containing protein</fullName>
    </recommendedName>
</protein>
<organism evidence="6 7">
    <name type="scientific">Pestalotiopsis fici (strain W106-1 / CGMCC3.15140)</name>
    <dbReference type="NCBI Taxonomy" id="1229662"/>
    <lineage>
        <taxon>Eukaryota</taxon>
        <taxon>Fungi</taxon>
        <taxon>Dikarya</taxon>
        <taxon>Ascomycota</taxon>
        <taxon>Pezizomycotina</taxon>
        <taxon>Sordariomycetes</taxon>
        <taxon>Xylariomycetidae</taxon>
        <taxon>Amphisphaeriales</taxon>
        <taxon>Sporocadaceae</taxon>
        <taxon>Pestalotiopsis</taxon>
    </lineage>
</organism>
<evidence type="ECO:0000256" key="2">
    <source>
        <dbReference type="ARBA" id="ARBA00022857"/>
    </source>
</evidence>